<dbReference type="InterPro" id="IPR014892">
    <property type="entry name" value="RPA_C"/>
</dbReference>
<feature type="region of interest" description="Disordered" evidence="5">
    <location>
        <begin position="74"/>
        <end position="95"/>
    </location>
</feature>
<feature type="compositionally biased region" description="Gly residues" evidence="5">
    <location>
        <begin position="74"/>
        <end position="91"/>
    </location>
</feature>
<evidence type="ECO:0000313" key="7">
    <source>
        <dbReference type="EMBL" id="EEH42049.2"/>
    </source>
</evidence>
<dbReference type="AlphaFoldDB" id="C1GZM6"/>
<gene>
    <name evidence="7" type="ORF">PAAG_03970</name>
</gene>
<protein>
    <submittedName>
        <fullName evidence="7">Replication factor-A protein</fullName>
    </submittedName>
</protein>
<dbReference type="GeneID" id="9097453"/>
<dbReference type="HOGENOM" id="CLU_051033_0_1_1"/>
<organism evidence="7 8">
    <name type="scientific">Paracoccidioides lutzii (strain ATCC MYA-826 / Pb01)</name>
    <name type="common">Paracoccidioides brasiliensis</name>
    <dbReference type="NCBI Taxonomy" id="502779"/>
    <lineage>
        <taxon>Eukaryota</taxon>
        <taxon>Fungi</taxon>
        <taxon>Dikarya</taxon>
        <taxon>Ascomycota</taxon>
        <taxon>Pezizomycotina</taxon>
        <taxon>Eurotiomycetes</taxon>
        <taxon>Eurotiomycetidae</taxon>
        <taxon>Onygenales</taxon>
        <taxon>Ajellomycetaceae</taxon>
        <taxon>Paracoccidioides</taxon>
    </lineage>
</organism>
<evidence type="ECO:0000256" key="4">
    <source>
        <dbReference type="ARBA" id="ARBA00023242"/>
    </source>
</evidence>
<dbReference type="OrthoDB" id="25571at2759"/>
<feature type="domain" description="Replication protein A C-terminal" evidence="6">
    <location>
        <begin position="229"/>
        <end position="326"/>
    </location>
</feature>
<dbReference type="CDD" id="cd04478">
    <property type="entry name" value="RPA2_DBD_D"/>
    <property type="match status" value="1"/>
</dbReference>
<dbReference type="eggNOG" id="KOG3108">
    <property type="taxonomic scope" value="Eukaryota"/>
</dbReference>
<dbReference type="KEGG" id="pbl:PAAG_03970"/>
<dbReference type="VEuPathDB" id="FungiDB:PAAG_03970"/>
<evidence type="ECO:0000259" key="6">
    <source>
        <dbReference type="Pfam" id="PF08784"/>
    </source>
</evidence>
<evidence type="ECO:0000256" key="3">
    <source>
        <dbReference type="ARBA" id="ARBA00023125"/>
    </source>
</evidence>
<reference evidence="7 8" key="1">
    <citation type="journal article" date="2011" name="PLoS Genet.">
        <title>Comparative genomic analysis of human fungal pathogens causing paracoccidioidomycosis.</title>
        <authorList>
            <person name="Desjardins C.A."/>
            <person name="Champion M.D."/>
            <person name="Holder J.W."/>
            <person name="Muszewska A."/>
            <person name="Goldberg J."/>
            <person name="Bailao A.M."/>
            <person name="Brigido M.M."/>
            <person name="Ferreira M.E."/>
            <person name="Garcia A.M."/>
            <person name="Grynberg M."/>
            <person name="Gujja S."/>
            <person name="Heiman D.I."/>
            <person name="Henn M.R."/>
            <person name="Kodira C.D."/>
            <person name="Leon-Narvaez H."/>
            <person name="Longo L.V."/>
            <person name="Ma L.J."/>
            <person name="Malavazi I."/>
            <person name="Matsuo A.L."/>
            <person name="Morais F.V."/>
            <person name="Pereira M."/>
            <person name="Rodriguez-Brito S."/>
            <person name="Sakthikumar S."/>
            <person name="Salem-Izacc S.M."/>
            <person name="Sykes S.M."/>
            <person name="Teixeira M.M."/>
            <person name="Vallejo M.C."/>
            <person name="Walter M.E."/>
            <person name="Yandava C."/>
            <person name="Young S."/>
            <person name="Zeng Q."/>
            <person name="Zucker J."/>
            <person name="Felipe M.S."/>
            <person name="Goldman G.H."/>
            <person name="Haas B.J."/>
            <person name="McEwen J.G."/>
            <person name="Nino-Vega G."/>
            <person name="Puccia R."/>
            <person name="San-Blas G."/>
            <person name="Soares C.M."/>
            <person name="Birren B.W."/>
            <person name="Cuomo C.A."/>
        </authorList>
    </citation>
    <scope>NUCLEOTIDE SEQUENCE [LARGE SCALE GENOMIC DNA]</scope>
    <source>
        <strain evidence="8">ATCC MYA-826 / Pb01</strain>
    </source>
</reference>
<dbReference type="RefSeq" id="XP_015702207.1">
    <property type="nucleotide sequence ID" value="XM_015845118.1"/>
</dbReference>
<dbReference type="OMA" id="SFGNKRY"/>
<dbReference type="Pfam" id="PF08784">
    <property type="entry name" value="RPA_C"/>
    <property type="match status" value="1"/>
</dbReference>
<dbReference type="Gene3D" id="1.10.10.10">
    <property type="entry name" value="Winged helix-like DNA-binding domain superfamily/Winged helix DNA-binding domain"/>
    <property type="match status" value="1"/>
</dbReference>
<dbReference type="PANTHER" id="PTHR13989">
    <property type="entry name" value="REPLICATION PROTEIN A-RELATED"/>
    <property type="match status" value="1"/>
</dbReference>
<dbReference type="PANTHER" id="PTHR13989:SF16">
    <property type="entry name" value="REPLICATION PROTEIN A2"/>
    <property type="match status" value="1"/>
</dbReference>
<dbReference type="EMBL" id="KN294000">
    <property type="protein sequence ID" value="EEH42049.2"/>
    <property type="molecule type" value="Genomic_DNA"/>
</dbReference>
<dbReference type="GO" id="GO:0003697">
    <property type="term" value="F:single-stranded DNA binding"/>
    <property type="evidence" value="ECO:0007669"/>
    <property type="project" value="TreeGrafter"/>
</dbReference>
<name>C1GZM6_PARBA</name>
<dbReference type="STRING" id="502779.C1GZM6"/>
<dbReference type="SUPFAM" id="SSF46785">
    <property type="entry name" value="Winged helix' DNA-binding domain"/>
    <property type="match status" value="1"/>
</dbReference>
<dbReference type="GO" id="GO:0000724">
    <property type="term" value="P:double-strand break repair via homologous recombination"/>
    <property type="evidence" value="ECO:0007669"/>
    <property type="project" value="TreeGrafter"/>
</dbReference>
<comment type="subcellular location">
    <subcellularLocation>
        <location evidence="1">Nucleus</location>
    </subcellularLocation>
</comment>
<accession>C1GZM6</accession>
<dbReference type="InterPro" id="IPR040260">
    <property type="entry name" value="RFA2-like"/>
</dbReference>
<dbReference type="GO" id="GO:0005662">
    <property type="term" value="C:DNA replication factor A complex"/>
    <property type="evidence" value="ECO:0007669"/>
    <property type="project" value="TreeGrafter"/>
</dbReference>
<evidence type="ECO:0000256" key="1">
    <source>
        <dbReference type="ARBA" id="ARBA00004123"/>
    </source>
</evidence>
<dbReference type="GO" id="GO:0000781">
    <property type="term" value="C:chromosome, telomeric region"/>
    <property type="evidence" value="ECO:0007669"/>
    <property type="project" value="TreeGrafter"/>
</dbReference>
<dbReference type="InterPro" id="IPR036388">
    <property type="entry name" value="WH-like_DNA-bd_sf"/>
</dbReference>
<dbReference type="GO" id="GO:0006260">
    <property type="term" value="P:DNA replication"/>
    <property type="evidence" value="ECO:0007669"/>
    <property type="project" value="TreeGrafter"/>
</dbReference>
<dbReference type="SUPFAM" id="SSF50249">
    <property type="entry name" value="Nucleic acid-binding proteins"/>
    <property type="match status" value="1"/>
</dbReference>
<evidence type="ECO:0000313" key="8">
    <source>
        <dbReference type="Proteomes" id="UP000002059"/>
    </source>
</evidence>
<comment type="similarity">
    <text evidence="2">Belongs to the replication factor A protein 2 family.</text>
</comment>
<dbReference type="GO" id="GO:0035861">
    <property type="term" value="C:site of double-strand break"/>
    <property type="evidence" value="ECO:0007669"/>
    <property type="project" value="TreeGrafter"/>
</dbReference>
<dbReference type="Proteomes" id="UP000002059">
    <property type="component" value="Partially assembled WGS sequence"/>
</dbReference>
<proteinExistence type="inferred from homology"/>
<dbReference type="InterPro" id="IPR036390">
    <property type="entry name" value="WH_DNA-bd_sf"/>
</dbReference>
<dbReference type="InterPro" id="IPR012340">
    <property type="entry name" value="NA-bd_OB-fold"/>
</dbReference>
<sequence>MPNTFRDAENEEISLTLKRAKLVSLYSLKLVLEVQFFRRNQNGKAYPWVDYDYGNQYTSTTSYGAQGGMGGGGFTGGEGGSQSDSKGGGYGKSSLRPVTIKQTQDASQTHGDTDFKISGTEVSQIVFVGQVRAISHLTTFVTYKLDDGTGEIEVKLWLEKNAVNPTGDEMEARDAAHPSESEIQVNGYAKVWGKLNNFNNRRNFVAHVIRPITNMNEYHCHFLEATAIHLYYTRGPPGEQQGDKPVAGAAPAVGGGGSSTFAGRVLPPMSPLARKVYETLSETPQSNEGLHVQNLAALMGLSAGEVFKGGEELLSNGLIFPTVDDNTWAILEY</sequence>
<keyword evidence="3" id="KW-0238">DNA-binding</keyword>
<keyword evidence="8" id="KW-1185">Reference proteome</keyword>
<evidence type="ECO:0000256" key="2">
    <source>
        <dbReference type="ARBA" id="ARBA00007815"/>
    </source>
</evidence>
<dbReference type="GO" id="GO:0006289">
    <property type="term" value="P:nucleotide-excision repair"/>
    <property type="evidence" value="ECO:0007669"/>
    <property type="project" value="TreeGrafter"/>
</dbReference>
<dbReference type="Gene3D" id="2.40.50.140">
    <property type="entry name" value="Nucleic acid-binding proteins"/>
    <property type="match status" value="1"/>
</dbReference>
<keyword evidence="4" id="KW-0539">Nucleus</keyword>
<evidence type="ECO:0000256" key="5">
    <source>
        <dbReference type="SAM" id="MobiDB-lite"/>
    </source>
</evidence>